<comment type="caution">
    <text evidence="1">The sequence shown here is derived from an EMBL/GenBank/DDBJ whole genome shotgun (WGS) entry which is preliminary data.</text>
</comment>
<name>X1UNF5_9ZZZZ</name>
<protein>
    <recommendedName>
        <fullName evidence="2">Nucleotidyl transferase domain-containing protein</fullName>
    </recommendedName>
</protein>
<evidence type="ECO:0008006" key="2">
    <source>
        <dbReference type="Google" id="ProtNLM"/>
    </source>
</evidence>
<gene>
    <name evidence="1" type="ORF">S12H4_62471</name>
</gene>
<accession>X1UNF5</accession>
<dbReference type="EMBL" id="BARW01041928">
    <property type="protein sequence ID" value="GAJ19029.1"/>
    <property type="molecule type" value="Genomic_DNA"/>
</dbReference>
<proteinExistence type="predicted"/>
<sequence length="36" mass="3964">MLKNPSADLNVGNLANAGIYIFDPLIFKAIERTKKS</sequence>
<feature type="non-terminal residue" evidence="1">
    <location>
        <position position="36"/>
    </location>
</feature>
<reference evidence="1" key="1">
    <citation type="journal article" date="2014" name="Front. Microbiol.">
        <title>High frequency of phylogenetically diverse reductive dehalogenase-homologous genes in deep subseafloor sedimentary metagenomes.</title>
        <authorList>
            <person name="Kawai M."/>
            <person name="Futagami T."/>
            <person name="Toyoda A."/>
            <person name="Takaki Y."/>
            <person name="Nishi S."/>
            <person name="Hori S."/>
            <person name="Arai W."/>
            <person name="Tsubouchi T."/>
            <person name="Morono Y."/>
            <person name="Uchiyama I."/>
            <person name="Ito T."/>
            <person name="Fujiyama A."/>
            <person name="Inagaki F."/>
            <person name="Takami H."/>
        </authorList>
    </citation>
    <scope>NUCLEOTIDE SEQUENCE</scope>
    <source>
        <strain evidence="1">Expedition CK06-06</strain>
    </source>
</reference>
<dbReference type="AlphaFoldDB" id="X1UNF5"/>
<evidence type="ECO:0000313" key="1">
    <source>
        <dbReference type="EMBL" id="GAJ19029.1"/>
    </source>
</evidence>
<organism evidence="1">
    <name type="scientific">marine sediment metagenome</name>
    <dbReference type="NCBI Taxonomy" id="412755"/>
    <lineage>
        <taxon>unclassified sequences</taxon>
        <taxon>metagenomes</taxon>
        <taxon>ecological metagenomes</taxon>
    </lineage>
</organism>